<gene>
    <name evidence="2" type="ORF">PCOR1329_LOCUS60068</name>
</gene>
<protein>
    <submittedName>
        <fullName evidence="2">Uncharacterized protein</fullName>
    </submittedName>
</protein>
<organism evidence="2 3">
    <name type="scientific">Prorocentrum cordatum</name>
    <dbReference type="NCBI Taxonomy" id="2364126"/>
    <lineage>
        <taxon>Eukaryota</taxon>
        <taxon>Sar</taxon>
        <taxon>Alveolata</taxon>
        <taxon>Dinophyceae</taxon>
        <taxon>Prorocentrales</taxon>
        <taxon>Prorocentraceae</taxon>
        <taxon>Prorocentrum</taxon>
    </lineage>
</organism>
<evidence type="ECO:0000313" key="3">
    <source>
        <dbReference type="Proteomes" id="UP001189429"/>
    </source>
</evidence>
<keyword evidence="3" id="KW-1185">Reference proteome</keyword>
<reference evidence="2" key="1">
    <citation type="submission" date="2023-10" db="EMBL/GenBank/DDBJ databases">
        <authorList>
            <person name="Chen Y."/>
            <person name="Shah S."/>
            <person name="Dougan E. K."/>
            <person name="Thang M."/>
            <person name="Chan C."/>
        </authorList>
    </citation>
    <scope>NUCLEOTIDE SEQUENCE [LARGE SCALE GENOMIC DNA]</scope>
</reference>
<comment type="caution">
    <text evidence="2">The sequence shown here is derived from an EMBL/GenBank/DDBJ whole genome shotgun (WGS) entry which is preliminary data.</text>
</comment>
<name>A0ABN9VR30_9DINO</name>
<dbReference type="EMBL" id="CAUYUJ010017505">
    <property type="protein sequence ID" value="CAK0875387.1"/>
    <property type="molecule type" value="Genomic_DNA"/>
</dbReference>
<accession>A0ABN9VR30</accession>
<evidence type="ECO:0000313" key="2">
    <source>
        <dbReference type="EMBL" id="CAK0875387.1"/>
    </source>
</evidence>
<feature type="region of interest" description="Disordered" evidence="1">
    <location>
        <begin position="373"/>
        <end position="398"/>
    </location>
</feature>
<feature type="region of interest" description="Disordered" evidence="1">
    <location>
        <begin position="452"/>
        <end position="496"/>
    </location>
</feature>
<proteinExistence type="predicted"/>
<feature type="compositionally biased region" description="Low complexity" evidence="1">
    <location>
        <begin position="452"/>
        <end position="461"/>
    </location>
</feature>
<sequence length="612" mass="64717">MPSVSKLTAETTGSGKLIAAQQRLHAPADRIDELKVSLTNSLCEMIKQLAEPLDSESATALFERVSETHFDTTLQLKISEAIEEALLCSRTAPKLAPTEKQMWKKKSHAVLKYFTKSDWEVFCWPDTPFNAVEKVSRAVHRLSRGGLCIPSPPLCADIVAMLAAAVCEQPVDEVLLYREVHKLMQSFDGVELDPGIAELPVIKQWPGSPNDLPAVVKSAMYPDPADQAVDINLPAFASVREVTSCRDANKSIREKIKTTPTPSQALASITSPTQHVGGLASSSFAANMGAFLQSAQALGLSPAQIAMMGAHLCSAGDAPPMSSSNVGLKFFTPAGPSGPTGGAGAADGTADGGVSVGLAPTKRDAPVLTLSLPTDDFPAAADGQNKSPPHATPLPSAAASVDAALDPLDAMGALGRRPPKNADSDAKTQVLQMEQEHKALLENAKAKATAAKELAAGTATAPEDNGKKRKLQQPGKVPLKRPAACTPPTRWSASVPKMPEAGEGIVIYKGGKISCAPSRKGWRVWPNSVSVTIEKGMPFGGDKRVSFNAALSLIDVHWRSTAAWPPTLRLQAVFCTHSAHLQFDVGLCRGVHVCACGVRPRMRIMLCIVLGV</sequence>
<evidence type="ECO:0000256" key="1">
    <source>
        <dbReference type="SAM" id="MobiDB-lite"/>
    </source>
</evidence>
<dbReference type="Proteomes" id="UP001189429">
    <property type="component" value="Unassembled WGS sequence"/>
</dbReference>